<accession>A0ABU6FEC5</accession>
<sequence length="348" mass="35975">MSLLSRRPRPPDPPRRGRIALGVLLATVLSTGLGGCAIGPVESGAAVVGYPSRGLAILAPGSVGGGFDSRARGIGAALTGCGVIDEDVTVSNAPGAAGTIGLARLAGRVDDPYQLMTMDTVTLLGGGIQNHSPVSLTRLTPIAGLTVSTTAIVVPAKSRYRDLRSLMRATAKKPRATKWVGGSLGGPDHITVASLAQRVHLAPDRLTYVPTGGGGEVLNMLLSGVATAGLSTLSEIRPQVEAGKLRILAVSGGRSPKDLGSPPTLDELGYGDDAVDAIGGVMAPPGLNAAEQRTVVRLIDKMRRTSCWKKTLRENDWDQVWLPGRKFGALIARQQKQVGAVLKEVGLG</sequence>
<organism evidence="2 3">
    <name type="scientific">Streptomyces endophyticus</name>
    <dbReference type="NCBI Taxonomy" id="714166"/>
    <lineage>
        <taxon>Bacteria</taxon>
        <taxon>Bacillati</taxon>
        <taxon>Actinomycetota</taxon>
        <taxon>Actinomycetes</taxon>
        <taxon>Kitasatosporales</taxon>
        <taxon>Streptomycetaceae</taxon>
        <taxon>Streptomyces</taxon>
    </lineage>
</organism>
<gene>
    <name evidence="2" type="ORF">OKJ99_33375</name>
</gene>
<comment type="similarity">
    <text evidence="1">Belongs to the UPF0065 (bug) family.</text>
</comment>
<reference evidence="2 3" key="1">
    <citation type="submission" date="2022-10" db="EMBL/GenBank/DDBJ databases">
        <authorList>
            <person name="Xie J."/>
            <person name="Shen N."/>
        </authorList>
    </citation>
    <scope>NUCLEOTIDE SEQUENCE [LARGE SCALE GENOMIC DNA]</scope>
    <source>
        <strain evidence="2 3">YIM65594</strain>
    </source>
</reference>
<dbReference type="PANTHER" id="PTHR42928">
    <property type="entry name" value="TRICARBOXYLATE-BINDING PROTEIN"/>
    <property type="match status" value="1"/>
</dbReference>
<evidence type="ECO:0000313" key="2">
    <source>
        <dbReference type="EMBL" id="MEB8342395.1"/>
    </source>
</evidence>
<dbReference type="PANTHER" id="PTHR42928:SF3">
    <property type="entry name" value="UPF0065 PROTEIN YFLP"/>
    <property type="match status" value="1"/>
</dbReference>
<proteinExistence type="inferred from homology"/>
<dbReference type="CDD" id="cd07012">
    <property type="entry name" value="PBP2_Bug_TTT"/>
    <property type="match status" value="1"/>
</dbReference>
<dbReference type="RefSeq" id="WP_326021845.1">
    <property type="nucleotide sequence ID" value="NZ_JAOZYC010000164.1"/>
</dbReference>
<dbReference type="Gene3D" id="3.40.190.10">
    <property type="entry name" value="Periplasmic binding protein-like II"/>
    <property type="match status" value="1"/>
</dbReference>
<protein>
    <submittedName>
        <fullName evidence="2">Tripartite tricarboxylate transporter substrate binding protein</fullName>
    </submittedName>
</protein>
<keyword evidence="3" id="KW-1185">Reference proteome</keyword>
<dbReference type="Proteomes" id="UP001354931">
    <property type="component" value="Unassembled WGS sequence"/>
</dbReference>
<dbReference type="Gene3D" id="3.40.190.150">
    <property type="entry name" value="Bordetella uptake gene, domain 1"/>
    <property type="match status" value="1"/>
</dbReference>
<dbReference type="PIRSF" id="PIRSF017082">
    <property type="entry name" value="YflP"/>
    <property type="match status" value="1"/>
</dbReference>
<dbReference type="InterPro" id="IPR005064">
    <property type="entry name" value="BUG"/>
</dbReference>
<comment type="caution">
    <text evidence="2">The sequence shown here is derived from an EMBL/GenBank/DDBJ whole genome shotgun (WGS) entry which is preliminary data.</text>
</comment>
<dbReference type="Pfam" id="PF03401">
    <property type="entry name" value="TctC"/>
    <property type="match status" value="1"/>
</dbReference>
<evidence type="ECO:0000256" key="1">
    <source>
        <dbReference type="ARBA" id="ARBA00006987"/>
    </source>
</evidence>
<dbReference type="InterPro" id="IPR042100">
    <property type="entry name" value="Bug_dom1"/>
</dbReference>
<name>A0ABU6FEC5_9ACTN</name>
<evidence type="ECO:0000313" key="3">
    <source>
        <dbReference type="Proteomes" id="UP001354931"/>
    </source>
</evidence>
<dbReference type="EMBL" id="JAOZYC010000164">
    <property type="protein sequence ID" value="MEB8342395.1"/>
    <property type="molecule type" value="Genomic_DNA"/>
</dbReference>